<reference evidence="2" key="1">
    <citation type="submission" date="2022-08" db="EMBL/GenBank/DDBJ databases">
        <authorList>
            <consortium name="DOE Joint Genome Institute"/>
            <person name="Min B."/>
            <person name="Riley R."/>
            <person name="Sierra-Patev S."/>
            <person name="Naranjo-Ortiz M."/>
            <person name="Looney B."/>
            <person name="Konkel Z."/>
            <person name="Slot J.C."/>
            <person name="Sakamoto Y."/>
            <person name="Steenwyk J.L."/>
            <person name="Rokas A."/>
            <person name="Carro J."/>
            <person name="Camarero S."/>
            <person name="Ferreira P."/>
            <person name="Molpeceres G."/>
            <person name="Ruiz-Duenas F.J."/>
            <person name="Serrano A."/>
            <person name="Henrissat B."/>
            <person name="Drula E."/>
            <person name="Hughes K.W."/>
            <person name="Mata J.L."/>
            <person name="Ishikawa N.K."/>
            <person name="Vargas-Isla R."/>
            <person name="Ushijima S."/>
            <person name="Smith C.A."/>
            <person name="Ahrendt S."/>
            <person name="Andreopoulos W."/>
            <person name="He G."/>
            <person name="Labutti K."/>
            <person name="Lipzen A."/>
            <person name="Ng V."/>
            <person name="Sandor L."/>
            <person name="Barry K."/>
            <person name="Martinez A.T."/>
            <person name="Xiao Y."/>
            <person name="Gibbons J.G."/>
            <person name="Terashima K."/>
            <person name="Hibbett D.S."/>
            <person name="Grigoriev I.V."/>
        </authorList>
    </citation>
    <scope>NUCLEOTIDE SEQUENCE</scope>
    <source>
        <strain evidence="2">TFB7829</strain>
    </source>
</reference>
<comment type="caution">
    <text evidence="2">The sequence shown here is derived from an EMBL/GenBank/DDBJ whole genome shotgun (WGS) entry which is preliminary data.</text>
</comment>
<keyword evidence="1" id="KW-1133">Transmembrane helix</keyword>
<dbReference type="Proteomes" id="UP001163850">
    <property type="component" value="Unassembled WGS sequence"/>
</dbReference>
<accession>A0AA38PR93</accession>
<keyword evidence="1" id="KW-0812">Transmembrane</keyword>
<dbReference type="EMBL" id="MU802205">
    <property type="protein sequence ID" value="KAJ3980280.1"/>
    <property type="molecule type" value="Genomic_DNA"/>
</dbReference>
<name>A0AA38PR93_9AGAR</name>
<keyword evidence="1" id="KW-0472">Membrane</keyword>
<organism evidence="2 3">
    <name type="scientific">Lentinula detonsa</name>
    <dbReference type="NCBI Taxonomy" id="2804962"/>
    <lineage>
        <taxon>Eukaryota</taxon>
        <taxon>Fungi</taxon>
        <taxon>Dikarya</taxon>
        <taxon>Basidiomycota</taxon>
        <taxon>Agaricomycotina</taxon>
        <taxon>Agaricomycetes</taxon>
        <taxon>Agaricomycetidae</taxon>
        <taxon>Agaricales</taxon>
        <taxon>Marasmiineae</taxon>
        <taxon>Omphalotaceae</taxon>
        <taxon>Lentinula</taxon>
    </lineage>
</organism>
<gene>
    <name evidence="2" type="ORF">F5890DRAFT_1588934</name>
</gene>
<evidence type="ECO:0000313" key="2">
    <source>
        <dbReference type="EMBL" id="KAJ3980280.1"/>
    </source>
</evidence>
<dbReference type="AlphaFoldDB" id="A0AA38PR93"/>
<feature type="transmembrane region" description="Helical" evidence="1">
    <location>
        <begin position="12"/>
        <end position="34"/>
    </location>
</feature>
<sequence>MSDFDWASGLRRAIIACSICLGLEFVFVSTWRIYLSYSNHMRDKAAEAQGLTPEQVKELGAENGEKDIMDRKSPHFPPVPAKWSIYVNSCFIYVYVHVHDKDNVQYRIDYWKSCLDASVLSFSDHSYLVLAQ</sequence>
<evidence type="ECO:0000256" key="1">
    <source>
        <dbReference type="SAM" id="Phobius"/>
    </source>
</evidence>
<proteinExistence type="predicted"/>
<protein>
    <submittedName>
        <fullName evidence="2">Uncharacterized protein</fullName>
    </submittedName>
</protein>
<evidence type="ECO:0000313" key="3">
    <source>
        <dbReference type="Proteomes" id="UP001163850"/>
    </source>
</evidence>